<dbReference type="SUPFAM" id="SSF55781">
    <property type="entry name" value="GAF domain-like"/>
    <property type="match status" value="1"/>
</dbReference>
<dbReference type="Proteomes" id="UP000295560">
    <property type="component" value="Unassembled WGS sequence"/>
</dbReference>
<proteinExistence type="predicted"/>
<dbReference type="InterPro" id="IPR000792">
    <property type="entry name" value="Tscrpt_reg_LuxR_C"/>
</dbReference>
<dbReference type="CDD" id="cd06170">
    <property type="entry name" value="LuxR_C_like"/>
    <property type="match status" value="1"/>
</dbReference>
<dbReference type="EMBL" id="SMFZ01000001">
    <property type="protein sequence ID" value="TCK26246.1"/>
    <property type="molecule type" value="Genomic_DNA"/>
</dbReference>
<dbReference type="PANTHER" id="PTHR44688:SF16">
    <property type="entry name" value="DNA-BINDING TRANSCRIPTIONAL ACTIVATOR DEVR_DOSR"/>
    <property type="match status" value="1"/>
</dbReference>
<dbReference type="SUPFAM" id="SSF46894">
    <property type="entry name" value="C-terminal effector domain of the bipartite response regulators"/>
    <property type="match status" value="1"/>
</dbReference>
<protein>
    <submittedName>
        <fullName evidence="5">DNA-binding NarL/FixJ family response regulator</fullName>
    </submittedName>
</protein>
<evidence type="ECO:0000256" key="1">
    <source>
        <dbReference type="ARBA" id="ARBA00023015"/>
    </source>
</evidence>
<evidence type="ECO:0000313" key="6">
    <source>
        <dbReference type="Proteomes" id="UP000295560"/>
    </source>
</evidence>
<dbReference type="OrthoDB" id="9815744at2"/>
<evidence type="ECO:0000256" key="3">
    <source>
        <dbReference type="ARBA" id="ARBA00023163"/>
    </source>
</evidence>
<evidence type="ECO:0000259" key="4">
    <source>
        <dbReference type="PROSITE" id="PS50043"/>
    </source>
</evidence>
<accession>A0A4V2PIW4</accession>
<dbReference type="GO" id="GO:0006355">
    <property type="term" value="P:regulation of DNA-templated transcription"/>
    <property type="evidence" value="ECO:0007669"/>
    <property type="project" value="InterPro"/>
</dbReference>
<dbReference type="Pfam" id="PF00196">
    <property type="entry name" value="GerE"/>
    <property type="match status" value="1"/>
</dbReference>
<dbReference type="Gene3D" id="3.30.450.40">
    <property type="match status" value="1"/>
</dbReference>
<gene>
    <name evidence="5" type="ORF">EV378_2075</name>
</gene>
<keyword evidence="3" id="KW-0804">Transcription</keyword>
<evidence type="ECO:0000313" key="5">
    <source>
        <dbReference type="EMBL" id="TCK26246.1"/>
    </source>
</evidence>
<evidence type="ECO:0000256" key="2">
    <source>
        <dbReference type="ARBA" id="ARBA00023125"/>
    </source>
</evidence>
<name>A0A4V2PIW4_PSEEN</name>
<dbReference type="InterPro" id="IPR029016">
    <property type="entry name" value="GAF-like_dom_sf"/>
</dbReference>
<dbReference type="SMART" id="SM00421">
    <property type="entry name" value="HTH_LUXR"/>
    <property type="match status" value="1"/>
</dbReference>
<comment type="caution">
    <text evidence="5">The sequence shown here is derived from an EMBL/GenBank/DDBJ whole genome shotgun (WGS) entry which is preliminary data.</text>
</comment>
<dbReference type="PROSITE" id="PS00622">
    <property type="entry name" value="HTH_LUXR_1"/>
    <property type="match status" value="1"/>
</dbReference>
<dbReference type="PRINTS" id="PR00038">
    <property type="entry name" value="HTHLUXR"/>
</dbReference>
<dbReference type="RefSeq" id="WP_132423203.1">
    <property type="nucleotide sequence ID" value="NZ_SMFZ01000001.1"/>
</dbReference>
<dbReference type="GO" id="GO:0003677">
    <property type="term" value="F:DNA binding"/>
    <property type="evidence" value="ECO:0007669"/>
    <property type="project" value="UniProtKB-KW"/>
</dbReference>
<feature type="domain" description="HTH luxR-type" evidence="4">
    <location>
        <begin position="294"/>
        <end position="359"/>
    </location>
</feature>
<keyword evidence="6" id="KW-1185">Reference proteome</keyword>
<reference evidence="5 6" key="1">
    <citation type="submission" date="2019-03" db="EMBL/GenBank/DDBJ databases">
        <title>Sequencing the genomes of 1000 actinobacteria strains.</title>
        <authorList>
            <person name="Klenk H.-P."/>
        </authorList>
    </citation>
    <scope>NUCLEOTIDE SEQUENCE [LARGE SCALE GENOMIC DNA]</scope>
    <source>
        <strain evidence="5 6">DSM 44969</strain>
    </source>
</reference>
<dbReference type="Gene3D" id="1.10.10.10">
    <property type="entry name" value="Winged helix-like DNA-binding domain superfamily/Winged helix DNA-binding domain"/>
    <property type="match status" value="1"/>
</dbReference>
<sequence length="376" mass="40169">MAVTATTARQVEALVASCAAPGESTELFASVSRRLRRMVPFDGACWFATDPVTTLATCPVRIENVESGHCESYWDREFLVEDSLLFRDLARGSRGADTLFTATDGHPARSARYREFLAPQGYGDELRAVFRLGNGVWGVLDAFRERGREPFSEREVDLVASVGPALAAALRARALTEPAPVAAHDVDGPGTALFDAAGTVCSFDEQADHWFTELAGPGWNGDELPPQLAIVTAVLARAHSVATGRDHGPASARLCSASGRWLAVHASCLRTPAGEPGPVAVVVEPAKSAQIAPIVVEAYRLTPREQQITQAVARGLSNPEIAAGLHLSTHTVRDHLKAVFGKVGVASRGELVATLFAEHYRPALHEDGAPVTHVQY</sequence>
<dbReference type="PROSITE" id="PS50043">
    <property type="entry name" value="HTH_LUXR_2"/>
    <property type="match status" value="1"/>
</dbReference>
<organism evidence="5 6">
    <name type="scientific">Pseudonocardia endophytica</name>
    <dbReference type="NCBI Taxonomy" id="401976"/>
    <lineage>
        <taxon>Bacteria</taxon>
        <taxon>Bacillati</taxon>
        <taxon>Actinomycetota</taxon>
        <taxon>Actinomycetes</taxon>
        <taxon>Pseudonocardiales</taxon>
        <taxon>Pseudonocardiaceae</taxon>
        <taxon>Pseudonocardia</taxon>
    </lineage>
</organism>
<dbReference type="PANTHER" id="PTHR44688">
    <property type="entry name" value="DNA-BINDING TRANSCRIPTIONAL ACTIVATOR DEVR_DOSR"/>
    <property type="match status" value="1"/>
</dbReference>
<keyword evidence="1" id="KW-0805">Transcription regulation</keyword>
<keyword evidence="2 5" id="KW-0238">DNA-binding</keyword>
<dbReference type="InterPro" id="IPR016032">
    <property type="entry name" value="Sig_transdc_resp-reg_C-effctor"/>
</dbReference>
<dbReference type="AlphaFoldDB" id="A0A4V2PIW4"/>
<dbReference type="InterPro" id="IPR036388">
    <property type="entry name" value="WH-like_DNA-bd_sf"/>
</dbReference>